<evidence type="ECO:0000256" key="1">
    <source>
        <dbReference type="ARBA" id="ARBA00004651"/>
    </source>
</evidence>
<keyword evidence="6" id="KW-0460">Magnesium</keyword>
<dbReference type="GO" id="GO:0005886">
    <property type="term" value="C:plasma membrane"/>
    <property type="evidence" value="ECO:0007669"/>
    <property type="project" value="UniProtKB-SubCell"/>
</dbReference>
<gene>
    <name evidence="13" type="ORF">DEF24_19730</name>
</gene>
<accession>A0A368T1D4</accession>
<evidence type="ECO:0000256" key="10">
    <source>
        <dbReference type="ARBA" id="ARBA00034269"/>
    </source>
</evidence>
<dbReference type="InterPro" id="IPR045861">
    <property type="entry name" value="CorA_cytoplasmic_dom"/>
</dbReference>
<comment type="subcellular location">
    <subcellularLocation>
        <location evidence="1">Cell membrane</location>
        <topology evidence="1">Multi-pass membrane protein</topology>
    </subcellularLocation>
</comment>
<proteinExistence type="inferred from homology"/>
<dbReference type="InterPro" id="IPR002523">
    <property type="entry name" value="MgTranspt_CorA/ZnTranspt_ZntB"/>
</dbReference>
<dbReference type="FunFam" id="1.20.58.340:FF:000004">
    <property type="entry name" value="Magnesium transport protein CorA"/>
    <property type="match status" value="1"/>
</dbReference>
<organism evidence="13 14">
    <name type="scientific">Marinitenerispora sediminis</name>
    <dbReference type="NCBI Taxonomy" id="1931232"/>
    <lineage>
        <taxon>Bacteria</taxon>
        <taxon>Bacillati</taxon>
        <taxon>Actinomycetota</taxon>
        <taxon>Actinomycetes</taxon>
        <taxon>Streptosporangiales</taxon>
        <taxon>Nocardiopsidaceae</taxon>
        <taxon>Marinitenerispora</taxon>
    </lineage>
</organism>
<evidence type="ECO:0000256" key="7">
    <source>
        <dbReference type="ARBA" id="ARBA00022989"/>
    </source>
</evidence>
<dbReference type="SUPFAM" id="SSF143865">
    <property type="entry name" value="CorA soluble domain-like"/>
    <property type="match status" value="1"/>
</dbReference>
<keyword evidence="5 12" id="KW-0812">Transmembrane</keyword>
<comment type="function">
    <text evidence="11">Mediates influx of magnesium ions. Alternates between open and closed states. Activated by low cytoplasmic Mg(2+) levels. Inactive when cytoplasmic Mg(2+) levels are high.</text>
</comment>
<dbReference type="Gene3D" id="3.30.460.20">
    <property type="entry name" value="CorA soluble domain-like"/>
    <property type="match status" value="1"/>
</dbReference>
<name>A0A368T1D4_9ACTN</name>
<dbReference type="Pfam" id="PF01544">
    <property type="entry name" value="CorA"/>
    <property type="match status" value="1"/>
</dbReference>
<dbReference type="PANTHER" id="PTHR46494:SF1">
    <property type="entry name" value="CORA FAMILY METAL ION TRANSPORTER (EUROFUNG)"/>
    <property type="match status" value="1"/>
</dbReference>
<keyword evidence="3" id="KW-0813">Transport</keyword>
<dbReference type="AlphaFoldDB" id="A0A368T1D4"/>
<evidence type="ECO:0000256" key="8">
    <source>
        <dbReference type="ARBA" id="ARBA00023065"/>
    </source>
</evidence>
<evidence type="ECO:0000256" key="3">
    <source>
        <dbReference type="ARBA" id="ARBA00022448"/>
    </source>
</evidence>
<dbReference type="OrthoDB" id="9803416at2"/>
<dbReference type="SUPFAM" id="SSF144083">
    <property type="entry name" value="Magnesium transport protein CorA, transmembrane region"/>
    <property type="match status" value="1"/>
</dbReference>
<sequence length="325" mass="36290">MMTECAIYRGDDRIEVEGDISDALDAALSADEEAFCWIDLHEPTAEEFALASRELELHPLAVEDALSPHQRPKLERYGKAVLVVLKALTYDPGARDVRGGEIVVCLGRNYVVTVRHGDVDPVKTVRRRLEGDPELLRFGAPVVLYGVLDAIVDDYVDIVDAVQQDVTRMEERVFVERARSLAGDIYAFKREVMEIHNATQPMVPVTRALAAGDTVRVTTEARPYFRDVADHSTQVAARVEAVNELLAQVLSAYLAQVSVQQSEDGRRISAWAAIMAIPTMVAGVYGMNFEFMPELQTRWGYPSAMLFIVGACTLLYALFRRSRWL</sequence>
<dbReference type="GO" id="GO:0050897">
    <property type="term" value="F:cobalt ion binding"/>
    <property type="evidence" value="ECO:0007669"/>
    <property type="project" value="TreeGrafter"/>
</dbReference>
<dbReference type="GO" id="GO:0000287">
    <property type="term" value="F:magnesium ion binding"/>
    <property type="evidence" value="ECO:0007669"/>
    <property type="project" value="TreeGrafter"/>
</dbReference>
<evidence type="ECO:0000256" key="12">
    <source>
        <dbReference type="SAM" id="Phobius"/>
    </source>
</evidence>
<keyword evidence="14" id="KW-1185">Reference proteome</keyword>
<keyword evidence="8" id="KW-0406">Ion transport</keyword>
<dbReference type="GO" id="GO:0015087">
    <property type="term" value="F:cobalt ion transmembrane transporter activity"/>
    <property type="evidence" value="ECO:0007669"/>
    <property type="project" value="TreeGrafter"/>
</dbReference>
<evidence type="ECO:0000256" key="5">
    <source>
        <dbReference type="ARBA" id="ARBA00022692"/>
    </source>
</evidence>
<evidence type="ECO:0000256" key="9">
    <source>
        <dbReference type="ARBA" id="ARBA00023136"/>
    </source>
</evidence>
<feature type="transmembrane region" description="Helical" evidence="12">
    <location>
        <begin position="299"/>
        <end position="319"/>
    </location>
</feature>
<protein>
    <submittedName>
        <fullName evidence="13">Magnesium transporter CorA</fullName>
    </submittedName>
</protein>
<dbReference type="CDD" id="cd12830">
    <property type="entry name" value="MtCorA-like"/>
    <property type="match status" value="1"/>
</dbReference>
<dbReference type="Gene3D" id="1.20.58.340">
    <property type="entry name" value="Magnesium transport protein CorA, transmembrane region"/>
    <property type="match status" value="2"/>
</dbReference>
<keyword evidence="4" id="KW-1003">Cell membrane</keyword>
<comment type="catalytic activity">
    <reaction evidence="10">
        <text>Mg(2+)(in) = Mg(2+)(out)</text>
        <dbReference type="Rhea" id="RHEA:29827"/>
        <dbReference type="ChEBI" id="CHEBI:18420"/>
    </reaction>
</comment>
<evidence type="ECO:0000256" key="2">
    <source>
        <dbReference type="ARBA" id="ARBA00009765"/>
    </source>
</evidence>
<evidence type="ECO:0000256" key="6">
    <source>
        <dbReference type="ARBA" id="ARBA00022842"/>
    </source>
</evidence>
<dbReference type="PANTHER" id="PTHR46494">
    <property type="entry name" value="CORA FAMILY METAL ION TRANSPORTER (EUROFUNG)"/>
    <property type="match status" value="1"/>
</dbReference>
<dbReference type="GO" id="GO:0015095">
    <property type="term" value="F:magnesium ion transmembrane transporter activity"/>
    <property type="evidence" value="ECO:0007669"/>
    <property type="project" value="TreeGrafter"/>
</dbReference>
<dbReference type="InterPro" id="IPR045863">
    <property type="entry name" value="CorA_TM1_TM2"/>
</dbReference>
<dbReference type="EMBL" id="QEIN01000176">
    <property type="protein sequence ID" value="RCV54072.1"/>
    <property type="molecule type" value="Genomic_DNA"/>
</dbReference>
<feature type="transmembrane region" description="Helical" evidence="12">
    <location>
        <begin position="268"/>
        <end position="287"/>
    </location>
</feature>
<evidence type="ECO:0000313" key="14">
    <source>
        <dbReference type="Proteomes" id="UP000253318"/>
    </source>
</evidence>
<keyword evidence="9 12" id="KW-0472">Membrane</keyword>
<evidence type="ECO:0000256" key="11">
    <source>
        <dbReference type="ARBA" id="ARBA00045497"/>
    </source>
</evidence>
<keyword evidence="7 12" id="KW-1133">Transmembrane helix</keyword>
<evidence type="ECO:0000313" key="13">
    <source>
        <dbReference type="EMBL" id="RCV54072.1"/>
    </source>
</evidence>
<comment type="caution">
    <text evidence="13">The sequence shown here is derived from an EMBL/GenBank/DDBJ whole genome shotgun (WGS) entry which is preliminary data.</text>
</comment>
<dbReference type="Proteomes" id="UP000253318">
    <property type="component" value="Unassembled WGS sequence"/>
</dbReference>
<reference evidence="13 14" key="1">
    <citation type="submission" date="2018-04" db="EMBL/GenBank/DDBJ databases">
        <title>Novel actinobacteria from marine sediment.</title>
        <authorList>
            <person name="Ng Z.Y."/>
            <person name="Tan G.Y.A."/>
        </authorList>
    </citation>
    <scope>NUCLEOTIDE SEQUENCE [LARGE SCALE GENOMIC DNA]</scope>
    <source>
        <strain evidence="13 14">TPS81</strain>
    </source>
</reference>
<comment type="similarity">
    <text evidence="2">Belongs to the CorA metal ion transporter (MIT) (TC 1.A.35) family.</text>
</comment>
<evidence type="ECO:0000256" key="4">
    <source>
        <dbReference type="ARBA" id="ARBA00022475"/>
    </source>
</evidence>